<dbReference type="Proteomes" id="UP001162992">
    <property type="component" value="Chromosome 2"/>
</dbReference>
<comment type="caution">
    <text evidence="1">The sequence shown here is derived from an EMBL/GenBank/DDBJ whole genome shotgun (WGS) entry which is preliminary data.</text>
</comment>
<accession>A0ACC2EEI5</accession>
<proteinExistence type="predicted"/>
<reference evidence="2" key="1">
    <citation type="journal article" date="2024" name="Proc. Natl. Acad. Sci. U.S.A.">
        <title>Extraordinary preservation of gene collinearity over three hundred million years revealed in homosporous lycophytes.</title>
        <authorList>
            <person name="Li C."/>
            <person name="Wickell D."/>
            <person name="Kuo L.Y."/>
            <person name="Chen X."/>
            <person name="Nie B."/>
            <person name="Liao X."/>
            <person name="Peng D."/>
            <person name="Ji J."/>
            <person name="Jenkins J."/>
            <person name="Williams M."/>
            <person name="Shu S."/>
            <person name="Plott C."/>
            <person name="Barry K."/>
            <person name="Rajasekar S."/>
            <person name="Grimwood J."/>
            <person name="Han X."/>
            <person name="Sun S."/>
            <person name="Hou Z."/>
            <person name="He W."/>
            <person name="Dai G."/>
            <person name="Sun C."/>
            <person name="Schmutz J."/>
            <person name="Leebens-Mack J.H."/>
            <person name="Li F.W."/>
            <person name="Wang L."/>
        </authorList>
    </citation>
    <scope>NUCLEOTIDE SEQUENCE [LARGE SCALE GENOMIC DNA]</scope>
    <source>
        <strain evidence="2">cv. PW_Plant_1</strain>
    </source>
</reference>
<protein>
    <submittedName>
        <fullName evidence="1">Uncharacterized protein</fullName>
    </submittedName>
</protein>
<gene>
    <name evidence="1" type="ORF">O6H91_02G038600</name>
</gene>
<sequence length="557" mass="60457">MALSKCYCKPNSLMPALIHWLFVIRLITATCNAQSTATVTVSIDGSTTIAKVDPNFICATLDLWPPEKCDYGTCSWGSSSLLNLDLTNQLFQNAVRGLSSLLRLGGTLQDKLYYQVGNSQNPCLPFVTQSSLFGFSDGCLSMSRWDALNKFFQLTRAPITFGLNALYGRETNSAQSWDSSNARNFIQYTADKGYQILAWELGNELSGSGVGTSVPVSQYATDVKTLRGIVDEIYAGWNSKPLVVAPDGFLDWNWYQQLLQGTGQNVIDAITCHIYDLGSGANTDLVNEILNPSYLSQEESLFQSIKQLLQTSGPWAQGWIGEAGGAYNSGQHLVTDAFVFNFWYVDQLGKAAKHGIKVYCRQSLIGGNYGLLDLSTFQPNPNYFSALLWKKHMGTDVLSATVQGASYLRVYAHCSQGDAQSVTVVLLNLSQITQYTVNLILSDASQGHVNLTASQSDAKPSTNAQGDHYQGKMDPNMKISAMTQRLEYHLTALNGDLHSQSVLLNGKLLQFTANNDLPELSAVAATASDPLVVDPISVVFVKLVGVSASACTQAAGA</sequence>
<dbReference type="EMBL" id="CM055093">
    <property type="protein sequence ID" value="KAJ7564897.1"/>
    <property type="molecule type" value="Genomic_DNA"/>
</dbReference>
<evidence type="ECO:0000313" key="2">
    <source>
        <dbReference type="Proteomes" id="UP001162992"/>
    </source>
</evidence>
<organism evidence="1 2">
    <name type="scientific">Diphasiastrum complanatum</name>
    <name type="common">Issler's clubmoss</name>
    <name type="synonym">Lycopodium complanatum</name>
    <dbReference type="NCBI Taxonomy" id="34168"/>
    <lineage>
        <taxon>Eukaryota</taxon>
        <taxon>Viridiplantae</taxon>
        <taxon>Streptophyta</taxon>
        <taxon>Embryophyta</taxon>
        <taxon>Tracheophyta</taxon>
        <taxon>Lycopodiopsida</taxon>
        <taxon>Lycopodiales</taxon>
        <taxon>Lycopodiaceae</taxon>
        <taxon>Lycopodioideae</taxon>
        <taxon>Diphasiastrum</taxon>
    </lineage>
</organism>
<name>A0ACC2EEI5_DIPCM</name>
<evidence type="ECO:0000313" key="1">
    <source>
        <dbReference type="EMBL" id="KAJ7564897.1"/>
    </source>
</evidence>
<keyword evidence="2" id="KW-1185">Reference proteome</keyword>